<feature type="compositionally biased region" description="Basic and acidic residues" evidence="1">
    <location>
        <begin position="59"/>
        <end position="69"/>
    </location>
</feature>
<feature type="compositionally biased region" description="Basic and acidic residues" evidence="1">
    <location>
        <begin position="148"/>
        <end position="158"/>
    </location>
</feature>
<name>A0A9W9R0M9_PENBR</name>
<evidence type="ECO:0000256" key="1">
    <source>
        <dbReference type="SAM" id="MobiDB-lite"/>
    </source>
</evidence>
<feature type="compositionally biased region" description="Basic and acidic residues" evidence="1">
    <location>
        <begin position="14"/>
        <end position="33"/>
    </location>
</feature>
<feature type="region of interest" description="Disordered" evidence="1">
    <location>
        <begin position="148"/>
        <end position="167"/>
    </location>
</feature>
<dbReference type="EMBL" id="JAPZBR010000006">
    <property type="protein sequence ID" value="KAJ5350339.1"/>
    <property type="molecule type" value="Genomic_DNA"/>
</dbReference>
<organism evidence="2 3">
    <name type="scientific">Penicillium brevicompactum</name>
    <dbReference type="NCBI Taxonomy" id="5074"/>
    <lineage>
        <taxon>Eukaryota</taxon>
        <taxon>Fungi</taxon>
        <taxon>Dikarya</taxon>
        <taxon>Ascomycota</taxon>
        <taxon>Pezizomycotina</taxon>
        <taxon>Eurotiomycetes</taxon>
        <taxon>Eurotiomycetidae</taxon>
        <taxon>Eurotiales</taxon>
        <taxon>Aspergillaceae</taxon>
        <taxon>Penicillium</taxon>
    </lineage>
</organism>
<feature type="compositionally biased region" description="Polar residues" evidence="1">
    <location>
        <begin position="70"/>
        <end position="81"/>
    </location>
</feature>
<reference evidence="2" key="2">
    <citation type="journal article" date="2023" name="IMA Fungus">
        <title>Comparative genomic study of the Penicillium genus elucidates a diverse pangenome and 15 lateral gene transfer events.</title>
        <authorList>
            <person name="Petersen C."/>
            <person name="Sorensen T."/>
            <person name="Nielsen M.R."/>
            <person name="Sondergaard T.E."/>
            <person name="Sorensen J.L."/>
            <person name="Fitzpatrick D.A."/>
            <person name="Frisvad J.C."/>
            <person name="Nielsen K.L."/>
        </authorList>
    </citation>
    <scope>NUCLEOTIDE SEQUENCE</scope>
    <source>
        <strain evidence="2">IBT 35675</strain>
    </source>
</reference>
<sequence length="270" mass="29710">MVSNATTAGVKKTSKNEPKAAKHSQEKLEKLLDEAQSGEISNGEGPSASEKVAVAPGPGDDRQSADREQPYQSISSQNGDTSGDPHSRTPPADESQSMNVEMSDAKPEITNNSASAGPAGPRTRGLNDSTNDKQLLVNFQQLAINDHRHSKEKRHEDPQPGDIEAFGGQSKNRFFIFRVGPIQAPKYMYRRTNSYSTKGFKNLSIANNRISKLRYEAENGDQHWQYTKDNIVGVGGIAIDETGNSLRSPHTWIKIEWVDIKKEHQALLGE</sequence>
<proteinExistence type="predicted"/>
<evidence type="ECO:0000313" key="3">
    <source>
        <dbReference type="Proteomes" id="UP001148299"/>
    </source>
</evidence>
<keyword evidence="3" id="KW-1185">Reference proteome</keyword>
<evidence type="ECO:0000313" key="2">
    <source>
        <dbReference type="EMBL" id="KAJ5350339.1"/>
    </source>
</evidence>
<protein>
    <submittedName>
        <fullName evidence="2">Uncharacterized protein</fullName>
    </submittedName>
</protein>
<dbReference type="Proteomes" id="UP001148299">
    <property type="component" value="Unassembled WGS sequence"/>
</dbReference>
<gene>
    <name evidence="2" type="ORF">N7541_008066</name>
</gene>
<accession>A0A9W9R0M9</accession>
<dbReference type="AlphaFoldDB" id="A0A9W9R0M9"/>
<comment type="caution">
    <text evidence="2">The sequence shown here is derived from an EMBL/GenBank/DDBJ whole genome shotgun (WGS) entry which is preliminary data.</text>
</comment>
<feature type="region of interest" description="Disordered" evidence="1">
    <location>
        <begin position="1"/>
        <end position="129"/>
    </location>
</feature>
<reference evidence="2" key="1">
    <citation type="submission" date="2022-12" db="EMBL/GenBank/DDBJ databases">
        <authorList>
            <person name="Petersen C."/>
        </authorList>
    </citation>
    <scope>NUCLEOTIDE SEQUENCE</scope>
    <source>
        <strain evidence="2">IBT 35675</strain>
    </source>
</reference>